<evidence type="ECO:0000256" key="3">
    <source>
        <dbReference type="ARBA" id="ARBA00022741"/>
    </source>
</evidence>
<feature type="compositionally biased region" description="Polar residues" evidence="7">
    <location>
        <begin position="1"/>
        <end position="13"/>
    </location>
</feature>
<dbReference type="PROSITE" id="PS00211">
    <property type="entry name" value="ABC_TRANSPORTER_1"/>
    <property type="match status" value="1"/>
</dbReference>
<dbReference type="EMBL" id="JAAMPI010000556">
    <property type="protein sequence ID" value="KAF4630376.1"/>
    <property type="molecule type" value="Genomic_DNA"/>
</dbReference>
<feature type="transmembrane region" description="Helical" evidence="8">
    <location>
        <begin position="334"/>
        <end position="356"/>
    </location>
</feature>
<evidence type="ECO:0000313" key="11">
    <source>
        <dbReference type="EMBL" id="KAF4630376.1"/>
    </source>
</evidence>
<keyword evidence="3" id="KW-0547">Nucleotide-binding</keyword>
<evidence type="ECO:0000259" key="9">
    <source>
        <dbReference type="PROSITE" id="PS50893"/>
    </source>
</evidence>
<keyword evidence="6 8" id="KW-0472">Membrane</keyword>
<evidence type="ECO:0000256" key="2">
    <source>
        <dbReference type="ARBA" id="ARBA00022692"/>
    </source>
</evidence>
<dbReference type="PANTHER" id="PTHR43394">
    <property type="entry name" value="ATP-DEPENDENT PERMEASE MDL1, MITOCHONDRIAL"/>
    <property type="match status" value="1"/>
</dbReference>
<feature type="transmembrane region" description="Helical" evidence="8">
    <location>
        <begin position="1000"/>
        <end position="1018"/>
    </location>
</feature>
<feature type="region of interest" description="Disordered" evidence="7">
    <location>
        <begin position="1"/>
        <end position="20"/>
    </location>
</feature>
<dbReference type="GO" id="GO:0090374">
    <property type="term" value="P:oligopeptide export from mitochondrion"/>
    <property type="evidence" value="ECO:0007669"/>
    <property type="project" value="TreeGrafter"/>
</dbReference>
<evidence type="ECO:0000313" key="12">
    <source>
        <dbReference type="Proteomes" id="UP000566819"/>
    </source>
</evidence>
<dbReference type="InterPro" id="IPR003439">
    <property type="entry name" value="ABC_transporter-like_ATP-bd"/>
</dbReference>
<dbReference type="CDD" id="cd18578">
    <property type="entry name" value="ABC_6TM_Pgp_ABCB1_D2_like"/>
    <property type="match status" value="1"/>
</dbReference>
<feature type="compositionally biased region" description="Basic and acidic residues" evidence="7">
    <location>
        <begin position="1194"/>
        <end position="1203"/>
    </location>
</feature>
<feature type="transmembrane region" description="Helical" evidence="8">
    <location>
        <begin position="855"/>
        <end position="878"/>
    </location>
</feature>
<feature type="transmembrane region" description="Helical" evidence="8">
    <location>
        <begin position="1117"/>
        <end position="1138"/>
    </location>
</feature>
<comment type="subcellular location">
    <subcellularLocation>
        <location evidence="1">Membrane</location>
        <topology evidence="1">Multi-pass membrane protein</topology>
    </subcellularLocation>
</comment>
<evidence type="ECO:0000256" key="8">
    <source>
        <dbReference type="SAM" id="Phobius"/>
    </source>
</evidence>
<comment type="caution">
    <text evidence="11">The sequence shown here is derived from an EMBL/GenBank/DDBJ whole genome shotgun (WGS) entry which is preliminary data.</text>
</comment>
<feature type="domain" description="ABC transmembrane type-1" evidence="10">
    <location>
        <begin position="858"/>
        <end position="1143"/>
    </location>
</feature>
<proteinExistence type="predicted"/>
<dbReference type="InterPro" id="IPR027417">
    <property type="entry name" value="P-loop_NTPase"/>
</dbReference>
<feature type="domain" description="ABC transporter" evidence="9">
    <location>
        <begin position="395"/>
        <end position="632"/>
    </location>
</feature>
<dbReference type="CDD" id="cd18577">
    <property type="entry name" value="ABC_6TM_Pgp_ABCB1_D1_like"/>
    <property type="match status" value="1"/>
</dbReference>
<dbReference type="PROSITE" id="PS50893">
    <property type="entry name" value="ABC_TRANSPORTER_2"/>
    <property type="match status" value="2"/>
</dbReference>
<feature type="region of interest" description="Disordered" evidence="7">
    <location>
        <begin position="1188"/>
        <end position="1207"/>
    </location>
</feature>
<dbReference type="Pfam" id="PF00005">
    <property type="entry name" value="ABC_tran"/>
    <property type="match status" value="2"/>
</dbReference>
<dbReference type="Pfam" id="PF00664">
    <property type="entry name" value="ABC_membrane"/>
    <property type="match status" value="2"/>
</dbReference>
<reference evidence="11 12" key="1">
    <citation type="submission" date="2020-03" db="EMBL/GenBank/DDBJ databases">
        <title>Draft Genome Sequence of Cudoniella acicularis.</title>
        <authorList>
            <person name="Buettner E."/>
            <person name="Kellner H."/>
        </authorList>
    </citation>
    <scope>NUCLEOTIDE SEQUENCE [LARGE SCALE GENOMIC DNA]</scope>
    <source>
        <strain evidence="11 12">DSM 108380</strain>
    </source>
</reference>
<dbReference type="Gene3D" id="1.20.1560.10">
    <property type="entry name" value="ABC transporter type 1, transmembrane domain"/>
    <property type="match status" value="2"/>
</dbReference>
<dbReference type="OrthoDB" id="6500128at2759"/>
<feature type="transmembrane region" description="Helical" evidence="8">
    <location>
        <begin position="114"/>
        <end position="142"/>
    </location>
</feature>
<keyword evidence="12" id="KW-1185">Reference proteome</keyword>
<dbReference type="FunFam" id="3.40.50.300:FF:001471">
    <property type="entry name" value="P-loop containing nucleoside triphosphate hydrolase protein"/>
    <property type="match status" value="1"/>
</dbReference>
<feature type="transmembrane region" description="Helical" evidence="8">
    <location>
        <begin position="1090"/>
        <end position="1111"/>
    </location>
</feature>
<feature type="region of interest" description="Disordered" evidence="7">
    <location>
        <begin position="735"/>
        <end position="798"/>
    </location>
</feature>
<dbReference type="InterPro" id="IPR011527">
    <property type="entry name" value="ABC1_TM_dom"/>
</dbReference>
<dbReference type="PROSITE" id="PS50929">
    <property type="entry name" value="ABC_TM1F"/>
    <property type="match status" value="2"/>
</dbReference>
<evidence type="ECO:0000256" key="7">
    <source>
        <dbReference type="SAM" id="MobiDB-lite"/>
    </source>
</evidence>
<dbReference type="GO" id="GO:0015421">
    <property type="term" value="F:ABC-type oligopeptide transporter activity"/>
    <property type="evidence" value="ECO:0007669"/>
    <property type="project" value="TreeGrafter"/>
</dbReference>
<keyword evidence="2 8" id="KW-0812">Transmembrane</keyword>
<gene>
    <name evidence="11" type="ORF">G7Y89_g7762</name>
</gene>
<keyword evidence="4" id="KW-0067">ATP-binding</keyword>
<feature type="domain" description="ABC transporter" evidence="9">
    <location>
        <begin position="1118"/>
        <end position="1396"/>
    </location>
</feature>
<evidence type="ECO:0000259" key="10">
    <source>
        <dbReference type="PROSITE" id="PS50929"/>
    </source>
</evidence>
<sequence length="1437" mass="159140">MTTLSSRGSSGFEHSNDQFLPIPNTLIPSHQSTHEMQLFENGDDGLESQEKASWSSLFTFAQRQHTFSVFAAVVFGILCGLPYPVAAIIYGRIFSDLANFGAGVSTGDEVLSSVSLWCASLAILGAGVWVIQGVCLTFEMIFGEQQAKAIRRKLFEGMLDKEMRWYDLRKDGIGSLLIRQTRELQLAVSQPFGLFITQVSGSLFALGVAFFYSWQLTLVIFATIPIAVAIIIWLSSGMGPAIEAQKRELTKASKYANTSFTAINIVKSFNGQEQEIWQYYTTIKEVAAKYMIQARANAVQFGITRFLMVGIFVQGFWFGLYLVQHGLNPGHVLTTFYCCLFSLQAIEITLSQWLVLKKGMSAGETLKTFMVAIQREGVVSTMTGSLRPNVCDGDIEINEVSFSYPSNSRQEVLKQSTFFFPANETTFVIGKSGSGKSTLGNLLMKYYTPTSGEIFIDGNSIQDLNSDWIRQNVTLVQQDSVLFNDTVFQNIAFGRHGQIKLEDVMKASQTADLLQTIIDLPDGLYTMVGSNGKSLSGGQQQRIALARARLRDSPIIILDESTSALDHTSRGKVMDEIRKWRKGKTTIIITHDVSQICDEDYVYVLDHGRVVQEGYRKTLAEKEHGTFFTFLKAGGNSPLDAEDENEEMSIERRRSEPFSPTTGLPDLSEDEFPIRHGPISEIFGFTRAVPNTLQRSPNVLGNNRFSLDFIAARTTFERQDAIWPTLSIPEEAVFKSQTPRRPKTLAPAAKDGKVDYTFRAGSPPPPSLSERGRGPGSLNLSFVPRENSNGSIRPKPILPAINTSIKPRHNPIVEEKQPVKDPPTNPLKEEKRMKPASLKTIFKSIWPALCGKDRVILILGFFATIATSASTPAFAYVFAQLLSTFYLTENQAAEGRKWALSLLGIAIVDGFCFFSMRYGFEHAGQAWVNALRVKAVKRILSQPKPWFDKPRNSPDRLTLCLDRNAEEMRNLLGRFAGPAFMVACMMTIGIVWALSINWRLTLVAFASAPVLFLAVRIFDRTSSIWEDKCNEADEKTSAMFSEAFSNIRIVRAFTLETYFKKKHSKSASETYRTGVSRAIYSGLCFGLKDAVSMFTTALVFYYATLLISHGGDTVNRIFQVINLLIFSIANSTAVISMIPQINTSRTTATQMLYLANLPYSPTSPSPSTPEPALQSSDLLVVANQQLPQSSPLSTHHDPSDPHKPPPLTFNGFSISDCNIASLRSFISIVPQAALLFPSSIYENITYGLPEGHPLATKDEAIHATTEAGIHDFIMSLEQGYNTVIGEGGMGLSGGQAQRICIARALIRRPKVLILDEATSALDAVNEAAIRETVAKIMGKSNRPGEKGMAVINISHKTEMMRIADEIVVVENGRIVERGGFEELRRRDGPFAKLLGLKIRITPSSAAGSFVNPFAREERLMTPVRPRDKRGWVRKTSL</sequence>
<dbReference type="GO" id="GO:0005743">
    <property type="term" value="C:mitochondrial inner membrane"/>
    <property type="evidence" value="ECO:0007669"/>
    <property type="project" value="TreeGrafter"/>
</dbReference>
<feature type="transmembrane region" description="Helical" evidence="8">
    <location>
        <begin position="69"/>
        <end position="94"/>
    </location>
</feature>
<dbReference type="SUPFAM" id="SSF90123">
    <property type="entry name" value="ABC transporter transmembrane region"/>
    <property type="match status" value="2"/>
</dbReference>
<evidence type="ECO:0000256" key="6">
    <source>
        <dbReference type="ARBA" id="ARBA00023136"/>
    </source>
</evidence>
<dbReference type="Proteomes" id="UP000566819">
    <property type="component" value="Unassembled WGS sequence"/>
</dbReference>
<accession>A0A8H4RJG1</accession>
<dbReference type="Gene3D" id="3.40.50.300">
    <property type="entry name" value="P-loop containing nucleotide triphosphate hydrolases"/>
    <property type="match status" value="2"/>
</dbReference>
<dbReference type="SMART" id="SM00382">
    <property type="entry name" value="AAA"/>
    <property type="match status" value="2"/>
</dbReference>
<dbReference type="InterPro" id="IPR017871">
    <property type="entry name" value="ABC_transporter-like_CS"/>
</dbReference>
<feature type="transmembrane region" description="Helical" evidence="8">
    <location>
        <begin position="971"/>
        <end position="994"/>
    </location>
</feature>
<feature type="domain" description="ABC transmembrane type-1" evidence="10">
    <location>
        <begin position="70"/>
        <end position="358"/>
    </location>
</feature>
<dbReference type="InterPro" id="IPR003593">
    <property type="entry name" value="AAA+_ATPase"/>
</dbReference>
<keyword evidence="5 8" id="KW-1133">Transmembrane helix</keyword>
<dbReference type="GO" id="GO:0005524">
    <property type="term" value="F:ATP binding"/>
    <property type="evidence" value="ECO:0007669"/>
    <property type="project" value="UniProtKB-KW"/>
</dbReference>
<feature type="transmembrane region" description="Helical" evidence="8">
    <location>
        <begin position="218"/>
        <end position="242"/>
    </location>
</feature>
<dbReference type="SUPFAM" id="SSF52540">
    <property type="entry name" value="P-loop containing nucleoside triphosphate hydrolases"/>
    <property type="match status" value="2"/>
</dbReference>
<name>A0A8H4RJG1_9HELO</name>
<organism evidence="11 12">
    <name type="scientific">Cudoniella acicularis</name>
    <dbReference type="NCBI Taxonomy" id="354080"/>
    <lineage>
        <taxon>Eukaryota</taxon>
        <taxon>Fungi</taxon>
        <taxon>Dikarya</taxon>
        <taxon>Ascomycota</taxon>
        <taxon>Pezizomycotina</taxon>
        <taxon>Leotiomycetes</taxon>
        <taxon>Helotiales</taxon>
        <taxon>Tricladiaceae</taxon>
        <taxon>Cudoniella</taxon>
    </lineage>
</organism>
<feature type="transmembrane region" description="Helical" evidence="8">
    <location>
        <begin position="192"/>
        <end position="212"/>
    </location>
</feature>
<dbReference type="InterPro" id="IPR039421">
    <property type="entry name" value="Type_1_exporter"/>
</dbReference>
<evidence type="ECO:0000256" key="5">
    <source>
        <dbReference type="ARBA" id="ARBA00022989"/>
    </source>
</evidence>
<feature type="transmembrane region" description="Helical" evidence="8">
    <location>
        <begin position="298"/>
        <end position="322"/>
    </location>
</feature>
<feature type="transmembrane region" description="Helical" evidence="8">
    <location>
        <begin position="898"/>
        <end position="916"/>
    </location>
</feature>
<feature type="region of interest" description="Disordered" evidence="7">
    <location>
        <begin position="638"/>
        <end position="671"/>
    </location>
</feature>
<evidence type="ECO:0000256" key="4">
    <source>
        <dbReference type="ARBA" id="ARBA00022840"/>
    </source>
</evidence>
<dbReference type="PANTHER" id="PTHR43394:SF15">
    <property type="entry name" value="ALPHA-FACTOR-TRANSPORTING ATPASE"/>
    <property type="match status" value="1"/>
</dbReference>
<protein>
    <submittedName>
        <fullName evidence="11">Uncharacterized protein</fullName>
    </submittedName>
</protein>
<dbReference type="InterPro" id="IPR036640">
    <property type="entry name" value="ABC1_TM_sf"/>
</dbReference>
<dbReference type="GO" id="GO:0016887">
    <property type="term" value="F:ATP hydrolysis activity"/>
    <property type="evidence" value="ECO:0007669"/>
    <property type="project" value="InterPro"/>
</dbReference>
<evidence type="ECO:0000256" key="1">
    <source>
        <dbReference type="ARBA" id="ARBA00004141"/>
    </source>
</evidence>